<feature type="compositionally biased region" description="Polar residues" evidence="1">
    <location>
        <begin position="190"/>
        <end position="209"/>
    </location>
</feature>
<feature type="compositionally biased region" description="Low complexity" evidence="1">
    <location>
        <begin position="171"/>
        <end position="181"/>
    </location>
</feature>
<feature type="compositionally biased region" description="Polar residues" evidence="1">
    <location>
        <begin position="700"/>
        <end position="711"/>
    </location>
</feature>
<reference evidence="2" key="1">
    <citation type="journal article" date="2020" name="Stud. Mycol.">
        <title>101 Dothideomycetes genomes: a test case for predicting lifestyles and emergence of pathogens.</title>
        <authorList>
            <person name="Haridas S."/>
            <person name="Albert R."/>
            <person name="Binder M."/>
            <person name="Bloem J."/>
            <person name="Labutti K."/>
            <person name="Salamov A."/>
            <person name="Andreopoulos B."/>
            <person name="Baker S."/>
            <person name="Barry K."/>
            <person name="Bills G."/>
            <person name="Bluhm B."/>
            <person name="Cannon C."/>
            <person name="Castanera R."/>
            <person name="Culley D."/>
            <person name="Daum C."/>
            <person name="Ezra D."/>
            <person name="Gonzalez J."/>
            <person name="Henrissat B."/>
            <person name="Kuo A."/>
            <person name="Liang C."/>
            <person name="Lipzen A."/>
            <person name="Lutzoni F."/>
            <person name="Magnuson J."/>
            <person name="Mondo S."/>
            <person name="Nolan M."/>
            <person name="Ohm R."/>
            <person name="Pangilinan J."/>
            <person name="Park H.-J."/>
            <person name="Ramirez L."/>
            <person name="Alfaro M."/>
            <person name="Sun H."/>
            <person name="Tritt A."/>
            <person name="Yoshinaga Y."/>
            <person name="Zwiers L.-H."/>
            <person name="Turgeon B."/>
            <person name="Goodwin S."/>
            <person name="Spatafora J."/>
            <person name="Crous P."/>
            <person name="Grigoriev I."/>
        </authorList>
    </citation>
    <scope>NUCLEOTIDE SEQUENCE</scope>
    <source>
        <strain evidence="2">SCOH1-5</strain>
    </source>
</reference>
<dbReference type="OrthoDB" id="3640906at2759"/>
<feature type="region of interest" description="Disordered" evidence="1">
    <location>
        <begin position="693"/>
        <end position="733"/>
    </location>
</feature>
<feature type="region of interest" description="Disordered" evidence="1">
    <location>
        <begin position="785"/>
        <end position="858"/>
    </location>
</feature>
<accession>A0A6A6FFQ7</accession>
<feature type="compositionally biased region" description="Polar residues" evidence="1">
    <location>
        <begin position="135"/>
        <end position="149"/>
    </location>
</feature>
<feature type="compositionally biased region" description="Polar residues" evidence="1">
    <location>
        <begin position="1"/>
        <end position="11"/>
    </location>
</feature>
<evidence type="ECO:0000313" key="2">
    <source>
        <dbReference type="EMBL" id="KAF2212213.1"/>
    </source>
</evidence>
<dbReference type="AlphaFoldDB" id="A0A6A6FFQ7"/>
<feature type="region of interest" description="Disordered" evidence="1">
    <location>
        <begin position="1"/>
        <end position="401"/>
    </location>
</feature>
<dbReference type="Proteomes" id="UP000799539">
    <property type="component" value="Unassembled WGS sequence"/>
</dbReference>
<evidence type="ECO:0000313" key="3">
    <source>
        <dbReference type="Proteomes" id="UP000799539"/>
    </source>
</evidence>
<feature type="compositionally biased region" description="Basic and acidic residues" evidence="1">
    <location>
        <begin position="297"/>
        <end position="317"/>
    </location>
</feature>
<feature type="compositionally biased region" description="Basic and acidic residues" evidence="1">
    <location>
        <begin position="358"/>
        <end position="368"/>
    </location>
</feature>
<feature type="compositionally biased region" description="Low complexity" evidence="1">
    <location>
        <begin position="89"/>
        <end position="109"/>
    </location>
</feature>
<feature type="compositionally biased region" description="Polar residues" evidence="1">
    <location>
        <begin position="283"/>
        <end position="293"/>
    </location>
</feature>
<dbReference type="EMBL" id="ML992673">
    <property type="protein sequence ID" value="KAF2212213.1"/>
    <property type="molecule type" value="Genomic_DNA"/>
</dbReference>
<feature type="compositionally biased region" description="Basic and acidic residues" evidence="1">
    <location>
        <begin position="16"/>
        <end position="33"/>
    </location>
</feature>
<keyword evidence="3" id="KW-1185">Reference proteome</keyword>
<organism evidence="2 3">
    <name type="scientific">Cercospora zeae-maydis SCOH1-5</name>
    <dbReference type="NCBI Taxonomy" id="717836"/>
    <lineage>
        <taxon>Eukaryota</taxon>
        <taxon>Fungi</taxon>
        <taxon>Dikarya</taxon>
        <taxon>Ascomycota</taxon>
        <taxon>Pezizomycotina</taxon>
        <taxon>Dothideomycetes</taxon>
        <taxon>Dothideomycetidae</taxon>
        <taxon>Mycosphaerellales</taxon>
        <taxon>Mycosphaerellaceae</taxon>
        <taxon>Cercospora</taxon>
    </lineage>
</organism>
<evidence type="ECO:0000256" key="1">
    <source>
        <dbReference type="SAM" id="MobiDB-lite"/>
    </source>
</evidence>
<feature type="compositionally biased region" description="Basic and acidic residues" evidence="1">
    <location>
        <begin position="386"/>
        <end position="399"/>
    </location>
</feature>
<feature type="compositionally biased region" description="Basic and acidic residues" evidence="1">
    <location>
        <begin position="548"/>
        <end position="558"/>
    </location>
</feature>
<feature type="compositionally biased region" description="Low complexity" evidence="1">
    <location>
        <begin position="573"/>
        <end position="584"/>
    </location>
</feature>
<sequence>MFALPQATTSAVAAARDGEKSTPTKNSDNDRHSLYGSGGRPHPRTPTDMPPKTPQATPEGETAFSSTAGAASGTDGAARTWRDIHASGGSYQVSISAGSSSSSSAQRQAGGEGQVRGVKKKKSFMQALGLRSRKSSSALNRSVSAETWETTGTRDSTGSTDDAPPLPTSPAPTSSSTATRLLTRKRGKSSPKTPQEQILQGQDSMASFMSTDSVSSVATVSPFGRSPHLPTPLRVSTTTDDAANPPLDPREPFPGVVASGRAELPLRRLAPAAAPAPDKSKNKQQVSNFSSPTPAYYRERSERWLADRYPVDDDGREIASPIGPPVPEKRRMPDQQAMREAEEQAREWSRYVQSVKQEVQRQREREAQDPLGPAPHTGTSEEMDDYGARQQERMEDKVKLGKQFVDRTSTYGLMLKDGGQSNGPQGVSVYDVLADWEKNHAKGDPQMKETVIKRLFKRVRRQFSSPSLKPPLSTDPNTPIITEREVKKDEEEEQEDESRDDASDQPLASTPDDEHHQTKGLGIASPSTSSFDCIPPKHPARIAALEAKLAKEAEESARTDSSPALKAPLDADSSQSTTPTGPSSVRTVVPKGRSSKQSTPSRPLPGHRSDYIVSPTLPSVPVPNSLPHQEQSGWETDDEVDIDDDLMDTAKASGSTPDQRHKFRDEQEFSAMLDQFPAPTMFSSDLRAKLEKEGQLPPLQVSQVGRKNSTLVVKRDPSSRAFSPQLDTHEQQAEFDQNIQEAAQRRAQKLSKVPVSAHHPALRLDTGDEFAPRSSSLPMQMQVAKTRPSNIPTPTKAKPVKPAKPSKLAAHSTLRGVPEEEESPPLVRAQIPRPPKYGQHISPGKGLESPEAQNTKSPVEQHMDNVAAAWQGPRTPSLATKPNFDASPSMQEAQEMRRRFGLPLLEFKREGEPPHPNHRYAWDTQNLMCQGIHRGAYEPLDASPSFSSASEAASPLRRFGTSAVLPPPAASHDTFASVDINFEGKSCHHCHRTCCYYTEQLAVLNIGAARDEAVRVAVEKARGAESQLRTAFPAGVERFDAHMKCSECGVVCCHQHGVVCSTLSCRAALCERCARWLGGACRCHGGEKEKK</sequence>
<gene>
    <name evidence="2" type="ORF">CERZMDRAFT_97494</name>
</gene>
<feature type="region of interest" description="Disordered" evidence="1">
    <location>
        <begin position="462"/>
        <end position="662"/>
    </location>
</feature>
<proteinExistence type="predicted"/>
<feature type="compositionally biased region" description="Basic and acidic residues" evidence="1">
    <location>
        <begin position="327"/>
        <end position="349"/>
    </location>
</feature>
<feature type="compositionally biased region" description="Low complexity" evidence="1">
    <location>
        <begin position="62"/>
        <end position="78"/>
    </location>
</feature>
<feature type="compositionally biased region" description="Low complexity" evidence="1">
    <location>
        <begin position="150"/>
        <end position="163"/>
    </location>
</feature>
<protein>
    <submittedName>
        <fullName evidence="2">Uncharacterized protein</fullName>
    </submittedName>
</protein>
<feature type="compositionally biased region" description="Low complexity" evidence="1">
    <location>
        <begin position="261"/>
        <end position="277"/>
    </location>
</feature>
<feature type="compositionally biased region" description="Acidic residues" evidence="1">
    <location>
        <begin position="635"/>
        <end position="647"/>
    </location>
</feature>
<feature type="compositionally biased region" description="Low complexity" evidence="1">
    <location>
        <begin position="210"/>
        <end position="221"/>
    </location>
</feature>
<feature type="compositionally biased region" description="Acidic residues" evidence="1">
    <location>
        <begin position="490"/>
        <end position="499"/>
    </location>
</feature>
<name>A0A6A6FFQ7_9PEZI</name>